<sequence>MRYQKPSPKFNTESELCRAFLSCIGEEWTAYNETGNFDILLVHRNGVQIGIEAKLTLNAKVLVQAIDGESRNLSGPDFRAVLVDRVVAENAVLARALGITVITLQRDKLGGRARWRHPNWQGPEQFKYALRWECKLPEFVDYDGISGRWIDREIWYDRAPIERLRLPEYVPDVDAGCPAPQTLSHWKIQAIKVCVYCRKVGRMNRSQFKSLKIDPSRWMTGHWMEKDVERGFWVPTNHFPDEVYRRQHPTVYRQIEADYPEWSVKEGLVVTSKQKALL</sequence>
<evidence type="ECO:0000313" key="2">
    <source>
        <dbReference type="Proteomes" id="UP001596353"/>
    </source>
</evidence>
<accession>A0ABW2B418</accession>
<dbReference type="EMBL" id="JBHSWG010000001">
    <property type="protein sequence ID" value="MFC6760465.1"/>
    <property type="molecule type" value="Genomic_DNA"/>
</dbReference>
<keyword evidence="2" id="KW-1185">Reference proteome</keyword>
<name>A0ABW2B418_9RHOB</name>
<proteinExistence type="predicted"/>
<organism evidence="1 2">
    <name type="scientific">Sulfitobacter porphyrae</name>
    <dbReference type="NCBI Taxonomy" id="1246864"/>
    <lineage>
        <taxon>Bacteria</taxon>
        <taxon>Pseudomonadati</taxon>
        <taxon>Pseudomonadota</taxon>
        <taxon>Alphaproteobacteria</taxon>
        <taxon>Rhodobacterales</taxon>
        <taxon>Roseobacteraceae</taxon>
        <taxon>Sulfitobacter</taxon>
    </lineage>
</organism>
<evidence type="ECO:0000313" key="1">
    <source>
        <dbReference type="EMBL" id="MFC6760465.1"/>
    </source>
</evidence>
<dbReference type="Proteomes" id="UP001596353">
    <property type="component" value="Unassembled WGS sequence"/>
</dbReference>
<comment type="caution">
    <text evidence="1">The sequence shown here is derived from an EMBL/GenBank/DDBJ whole genome shotgun (WGS) entry which is preliminary data.</text>
</comment>
<evidence type="ECO:0008006" key="3">
    <source>
        <dbReference type="Google" id="ProtNLM"/>
    </source>
</evidence>
<reference evidence="2" key="1">
    <citation type="journal article" date="2019" name="Int. J. Syst. Evol. Microbiol.">
        <title>The Global Catalogue of Microorganisms (GCM) 10K type strain sequencing project: providing services to taxonomists for standard genome sequencing and annotation.</title>
        <authorList>
            <consortium name="The Broad Institute Genomics Platform"/>
            <consortium name="The Broad Institute Genome Sequencing Center for Infectious Disease"/>
            <person name="Wu L."/>
            <person name="Ma J."/>
        </authorList>
    </citation>
    <scope>NUCLEOTIDE SEQUENCE [LARGE SCALE GENOMIC DNA]</scope>
    <source>
        <strain evidence="2">CCUG 66188</strain>
    </source>
</reference>
<gene>
    <name evidence="1" type="ORF">ACFQFQ_14710</name>
</gene>
<protein>
    <recommendedName>
        <fullName evidence="3">DUF4365 domain-containing protein</fullName>
    </recommendedName>
</protein>